<dbReference type="HOGENOM" id="CLU_093552_2_1_1"/>
<feature type="region of interest" description="Disordered" evidence="1">
    <location>
        <begin position="1"/>
        <end position="21"/>
    </location>
</feature>
<proteinExistence type="predicted"/>
<dbReference type="PANTHER" id="PTHR38167:SF1">
    <property type="entry name" value="C2H2-TYPE DOMAIN-CONTAINING PROTEIN"/>
    <property type="match status" value="1"/>
</dbReference>
<evidence type="ECO:0000256" key="1">
    <source>
        <dbReference type="SAM" id="MobiDB-lite"/>
    </source>
</evidence>
<dbReference type="EMBL" id="KB445578">
    <property type="protein sequence ID" value="EMD90123.1"/>
    <property type="molecule type" value="Genomic_DNA"/>
</dbReference>
<reference evidence="3" key="2">
    <citation type="journal article" date="2013" name="PLoS Genet.">
        <title>Comparative genome structure, secondary metabolite, and effector coding capacity across Cochliobolus pathogens.</title>
        <authorList>
            <person name="Condon B.J."/>
            <person name="Leng Y."/>
            <person name="Wu D."/>
            <person name="Bushley K.E."/>
            <person name="Ohm R.A."/>
            <person name="Otillar R."/>
            <person name="Martin J."/>
            <person name="Schackwitz W."/>
            <person name="Grimwood J."/>
            <person name="MohdZainudin N."/>
            <person name="Xue C."/>
            <person name="Wang R."/>
            <person name="Manning V.A."/>
            <person name="Dhillon B."/>
            <person name="Tu Z.J."/>
            <person name="Steffenson B.J."/>
            <person name="Salamov A."/>
            <person name="Sun H."/>
            <person name="Lowry S."/>
            <person name="LaButti K."/>
            <person name="Han J."/>
            <person name="Copeland A."/>
            <person name="Lindquist E."/>
            <person name="Barry K."/>
            <person name="Schmutz J."/>
            <person name="Baker S.E."/>
            <person name="Ciuffetti L.M."/>
            <person name="Grigoriev I.V."/>
            <person name="Zhong S."/>
            <person name="Turgeon B.G."/>
        </authorList>
    </citation>
    <scope>NUCLEOTIDE SEQUENCE [LARGE SCALE GENOMIC DNA]</scope>
    <source>
        <strain evidence="3">C5 / ATCC 48332 / race O</strain>
    </source>
</reference>
<gene>
    <name evidence="2" type="ORF">COCHEDRAFT_1178521</name>
</gene>
<dbReference type="PANTHER" id="PTHR38167">
    <property type="entry name" value="C2H2-TYPE DOMAIN-CONTAINING PROTEIN"/>
    <property type="match status" value="1"/>
</dbReference>
<dbReference type="Proteomes" id="UP000016936">
    <property type="component" value="Unassembled WGS sequence"/>
</dbReference>
<organism evidence="2 3">
    <name type="scientific">Cochliobolus heterostrophus (strain C5 / ATCC 48332 / race O)</name>
    <name type="common">Southern corn leaf blight fungus</name>
    <name type="synonym">Bipolaris maydis</name>
    <dbReference type="NCBI Taxonomy" id="701091"/>
    <lineage>
        <taxon>Eukaryota</taxon>
        <taxon>Fungi</taxon>
        <taxon>Dikarya</taxon>
        <taxon>Ascomycota</taxon>
        <taxon>Pezizomycotina</taxon>
        <taxon>Dothideomycetes</taxon>
        <taxon>Pleosporomycetidae</taxon>
        <taxon>Pleosporales</taxon>
        <taxon>Pleosporineae</taxon>
        <taxon>Pleosporaceae</taxon>
        <taxon>Bipolaris</taxon>
    </lineage>
</organism>
<feature type="region of interest" description="Disordered" evidence="1">
    <location>
        <begin position="41"/>
        <end position="70"/>
    </location>
</feature>
<dbReference type="STRING" id="701091.M2UQA4"/>
<dbReference type="OrthoDB" id="5422613at2759"/>
<evidence type="ECO:0000313" key="3">
    <source>
        <dbReference type="Proteomes" id="UP000016936"/>
    </source>
</evidence>
<reference evidence="2 3" key="1">
    <citation type="journal article" date="2012" name="PLoS Pathog.">
        <title>Diverse lifestyles and strategies of plant pathogenesis encoded in the genomes of eighteen Dothideomycetes fungi.</title>
        <authorList>
            <person name="Ohm R.A."/>
            <person name="Feau N."/>
            <person name="Henrissat B."/>
            <person name="Schoch C.L."/>
            <person name="Horwitz B.A."/>
            <person name="Barry K.W."/>
            <person name="Condon B.J."/>
            <person name="Copeland A.C."/>
            <person name="Dhillon B."/>
            <person name="Glaser F."/>
            <person name="Hesse C.N."/>
            <person name="Kosti I."/>
            <person name="LaButti K."/>
            <person name="Lindquist E.A."/>
            <person name="Lucas S."/>
            <person name="Salamov A.A."/>
            <person name="Bradshaw R.E."/>
            <person name="Ciuffetti L."/>
            <person name="Hamelin R.C."/>
            <person name="Kema G.H.J."/>
            <person name="Lawrence C."/>
            <person name="Scott J.A."/>
            <person name="Spatafora J.W."/>
            <person name="Turgeon B.G."/>
            <person name="de Wit P.J.G.M."/>
            <person name="Zhong S."/>
            <person name="Goodwin S.B."/>
            <person name="Grigoriev I.V."/>
        </authorList>
    </citation>
    <scope>NUCLEOTIDE SEQUENCE [LARGE SCALE GENOMIC DNA]</scope>
    <source>
        <strain evidence="3">C5 / ATCC 48332 / race O</strain>
    </source>
</reference>
<name>M2UQA4_COCH5</name>
<accession>M2UQA4</accession>
<dbReference type="AlphaFoldDB" id="M2UQA4"/>
<sequence length="163" mass="18930">MASLDARSQHSSEETQNLYNAIDSATRERVCALLKHLSTTSPSNFAYDQDEEDDVSGSDYSDEQSHAPARRQRFEICEQCNKEYDVLHNEKKSCEWHSGDLEPDYENDFWADHDEDCHGIIDTPEMREDYPEGFMWTCCNKLGDAPGCKQTRHHPNRAKRVRR</sequence>
<evidence type="ECO:0000313" key="2">
    <source>
        <dbReference type="EMBL" id="EMD90123.1"/>
    </source>
</evidence>
<evidence type="ECO:0008006" key="4">
    <source>
        <dbReference type="Google" id="ProtNLM"/>
    </source>
</evidence>
<keyword evidence="3" id="KW-1185">Reference proteome</keyword>
<dbReference type="OMA" id="CIWHEGE"/>
<feature type="compositionally biased region" description="Acidic residues" evidence="1">
    <location>
        <begin position="48"/>
        <end position="62"/>
    </location>
</feature>
<protein>
    <recommendedName>
        <fullName evidence="4">C2H2-type domain-containing protein</fullName>
    </recommendedName>
</protein>
<dbReference type="eggNOG" id="ENOG502S9SQ">
    <property type="taxonomic scope" value="Eukaryota"/>
</dbReference>